<protein>
    <submittedName>
        <fullName evidence="2">Putative ovule protein</fullName>
    </submittedName>
</protein>
<sequence>MSFHGKRILLPINKAVIQLIVLKLKSNSLWIQINPTMHNLCKKNNEIKEKEVAAENSSMRQGDKHTPEKLHDAIQTPKSDVQLENLAIDGQKKFEGSKCGDLQPLEPVDLQVEISGRDENATGNWNTIAQKKSISMCIGSSASRSKSPRLRK</sequence>
<organism evidence="2">
    <name type="scientific">Solanum chacoense</name>
    <name type="common">Chaco potato</name>
    <dbReference type="NCBI Taxonomy" id="4108"/>
    <lineage>
        <taxon>Eukaryota</taxon>
        <taxon>Viridiplantae</taxon>
        <taxon>Streptophyta</taxon>
        <taxon>Embryophyta</taxon>
        <taxon>Tracheophyta</taxon>
        <taxon>Spermatophyta</taxon>
        <taxon>Magnoliopsida</taxon>
        <taxon>eudicotyledons</taxon>
        <taxon>Gunneridae</taxon>
        <taxon>Pentapetalae</taxon>
        <taxon>asterids</taxon>
        <taxon>lamiids</taxon>
        <taxon>Solanales</taxon>
        <taxon>Solanaceae</taxon>
        <taxon>Solanoideae</taxon>
        <taxon>Solaneae</taxon>
        <taxon>Solanum</taxon>
    </lineage>
</organism>
<feature type="compositionally biased region" description="Basic and acidic residues" evidence="1">
    <location>
        <begin position="61"/>
        <end position="72"/>
    </location>
</feature>
<name>A0A0V0INR4_SOLCH</name>
<dbReference type="EMBL" id="GEDG01004470">
    <property type="protein sequence ID" value="JAP33959.1"/>
    <property type="molecule type" value="Transcribed_RNA"/>
</dbReference>
<reference evidence="2" key="1">
    <citation type="submission" date="2015-12" db="EMBL/GenBank/DDBJ databases">
        <title>Gene expression during late stages of embryo sac development: a critical building block for successful pollen-pistil interactions.</title>
        <authorList>
            <person name="Liu Y."/>
            <person name="Joly V."/>
            <person name="Sabar M."/>
            <person name="Matton D.P."/>
        </authorList>
    </citation>
    <scope>NUCLEOTIDE SEQUENCE</scope>
</reference>
<evidence type="ECO:0000256" key="1">
    <source>
        <dbReference type="SAM" id="MobiDB-lite"/>
    </source>
</evidence>
<proteinExistence type="predicted"/>
<accession>A0A0V0INR4</accession>
<dbReference type="AlphaFoldDB" id="A0A0V0INR4"/>
<feature type="region of interest" description="Disordered" evidence="1">
    <location>
        <begin position="53"/>
        <end position="76"/>
    </location>
</feature>
<evidence type="ECO:0000313" key="2">
    <source>
        <dbReference type="EMBL" id="JAP33959.1"/>
    </source>
</evidence>